<proteinExistence type="predicted"/>
<dbReference type="Proteomes" id="UP000234382">
    <property type="component" value="Unassembled WGS sequence"/>
</dbReference>
<dbReference type="Gene3D" id="1.10.287.2610">
    <property type="match status" value="1"/>
</dbReference>
<dbReference type="EMBL" id="FXYX01000040">
    <property type="protein sequence ID" value="SMY00485.1"/>
    <property type="molecule type" value="Genomic_DNA"/>
</dbReference>
<accession>A0A2H1KL23</accession>
<evidence type="ECO:0000313" key="3">
    <source>
        <dbReference type="Proteomes" id="UP000234382"/>
    </source>
</evidence>
<name>A0A2H1KL23_9MICO</name>
<protein>
    <submittedName>
        <fullName evidence="2">Uncharacterized protein</fullName>
    </submittedName>
</protein>
<organism evidence="2 3">
    <name type="scientific">Brevibacterium iodinum ATCC 49514</name>
    <dbReference type="NCBI Taxonomy" id="1255616"/>
    <lineage>
        <taxon>Bacteria</taxon>
        <taxon>Bacillati</taxon>
        <taxon>Actinomycetota</taxon>
        <taxon>Actinomycetes</taxon>
        <taxon>Micrococcales</taxon>
        <taxon>Brevibacteriaceae</taxon>
        <taxon>Brevibacterium</taxon>
    </lineage>
</organism>
<evidence type="ECO:0000313" key="2">
    <source>
        <dbReference type="EMBL" id="SMY00485.1"/>
    </source>
</evidence>
<sequence length="247" mass="28099">METTQKSCAECGNALPSTATKRRKFCSATCRRRSNDRSQRRTNTQTTVQRLTDQLGAARTELARKESQLADARKVIESERTKLRRHEARSRKRERQHQAHAQRAITARVKNLVATRDRLTSVTAELDAATADHVDRSDLETAAQQIVNLETRLSTVTDRHRALSGQFEQLRDRYQALVTDYNKAAQSLSDLARDRHRFRPVIDAWDTLAGRLANSGPSGQLTPGDREIVRTWALWKSGRDRRLKSGQ</sequence>
<feature type="compositionally biased region" description="Basic residues" evidence="1">
    <location>
        <begin position="82"/>
        <end position="100"/>
    </location>
</feature>
<feature type="region of interest" description="Disordered" evidence="1">
    <location>
        <begin position="80"/>
        <end position="103"/>
    </location>
</feature>
<reference evidence="3" key="1">
    <citation type="submission" date="2017-03" db="EMBL/GenBank/DDBJ databases">
        <authorList>
            <person name="Monnet C."/>
        </authorList>
    </citation>
    <scope>NUCLEOTIDE SEQUENCE [LARGE SCALE GENOMIC DNA]</scope>
    <source>
        <strain evidence="3">ATCC 49514</strain>
    </source>
</reference>
<dbReference type="RefSeq" id="WP_145996248.1">
    <property type="nucleotide sequence ID" value="NZ_FXYX01000040.1"/>
</dbReference>
<evidence type="ECO:0000256" key="1">
    <source>
        <dbReference type="SAM" id="MobiDB-lite"/>
    </source>
</evidence>
<gene>
    <name evidence="2" type="ORF">BI49514_03149</name>
</gene>
<dbReference type="AlphaFoldDB" id="A0A2H1KL23"/>
<keyword evidence="3" id="KW-1185">Reference proteome</keyword>